<feature type="region of interest" description="Disordered" evidence="1">
    <location>
        <begin position="47"/>
        <end position="91"/>
    </location>
</feature>
<organism evidence="2 3">
    <name type="scientific">Datura stramonium</name>
    <name type="common">Jimsonweed</name>
    <name type="synonym">Common thornapple</name>
    <dbReference type="NCBI Taxonomy" id="4076"/>
    <lineage>
        <taxon>Eukaryota</taxon>
        <taxon>Viridiplantae</taxon>
        <taxon>Streptophyta</taxon>
        <taxon>Embryophyta</taxon>
        <taxon>Tracheophyta</taxon>
        <taxon>Spermatophyta</taxon>
        <taxon>Magnoliopsida</taxon>
        <taxon>eudicotyledons</taxon>
        <taxon>Gunneridae</taxon>
        <taxon>Pentapetalae</taxon>
        <taxon>asterids</taxon>
        <taxon>lamiids</taxon>
        <taxon>Solanales</taxon>
        <taxon>Solanaceae</taxon>
        <taxon>Solanoideae</taxon>
        <taxon>Datureae</taxon>
        <taxon>Datura</taxon>
    </lineage>
</organism>
<name>A0ABS8V9P9_DATST</name>
<proteinExistence type="predicted"/>
<evidence type="ECO:0000256" key="1">
    <source>
        <dbReference type="SAM" id="MobiDB-lite"/>
    </source>
</evidence>
<accession>A0ABS8V9P9</accession>
<evidence type="ECO:0000313" key="2">
    <source>
        <dbReference type="EMBL" id="MCD9642864.1"/>
    </source>
</evidence>
<protein>
    <submittedName>
        <fullName evidence="2">Uncharacterized protein</fullName>
    </submittedName>
</protein>
<comment type="caution">
    <text evidence="2">The sequence shown here is derived from an EMBL/GenBank/DDBJ whole genome shotgun (WGS) entry which is preliminary data.</text>
</comment>
<reference evidence="2 3" key="1">
    <citation type="journal article" date="2021" name="BMC Genomics">
        <title>Datura genome reveals duplications of psychoactive alkaloid biosynthetic genes and high mutation rate following tissue culture.</title>
        <authorList>
            <person name="Rajewski A."/>
            <person name="Carter-House D."/>
            <person name="Stajich J."/>
            <person name="Litt A."/>
        </authorList>
    </citation>
    <scope>NUCLEOTIDE SEQUENCE [LARGE SCALE GENOMIC DNA]</scope>
    <source>
        <strain evidence="2">AR-01</strain>
    </source>
</reference>
<dbReference type="Proteomes" id="UP000823775">
    <property type="component" value="Unassembled WGS sequence"/>
</dbReference>
<evidence type="ECO:0000313" key="3">
    <source>
        <dbReference type="Proteomes" id="UP000823775"/>
    </source>
</evidence>
<dbReference type="EMBL" id="JACEIK010003729">
    <property type="protein sequence ID" value="MCD9642864.1"/>
    <property type="molecule type" value="Genomic_DNA"/>
</dbReference>
<keyword evidence="3" id="KW-1185">Reference proteome</keyword>
<sequence>MVSDGRKGGEKWQRVYGDNGTTAFIDCSPELMESIWVWRCARFEKEGKERWKRRGRQSLEKETSVSGGDRSLAGESGGRPKRGGRWKGEGAAGAENLGWVSSSRMIKWVKK</sequence>
<gene>
    <name evidence="2" type="ORF">HAX54_029898</name>
</gene>